<evidence type="ECO:0000313" key="2">
    <source>
        <dbReference type="EMBL" id="KAL3075996.1"/>
    </source>
</evidence>
<organism evidence="2 3">
    <name type="scientific">Heterodera schachtii</name>
    <name type="common">Sugarbeet cyst nematode worm</name>
    <name type="synonym">Tylenchus schachtii</name>
    <dbReference type="NCBI Taxonomy" id="97005"/>
    <lineage>
        <taxon>Eukaryota</taxon>
        <taxon>Metazoa</taxon>
        <taxon>Ecdysozoa</taxon>
        <taxon>Nematoda</taxon>
        <taxon>Chromadorea</taxon>
        <taxon>Rhabditida</taxon>
        <taxon>Tylenchina</taxon>
        <taxon>Tylenchomorpha</taxon>
        <taxon>Tylenchoidea</taxon>
        <taxon>Heteroderidae</taxon>
        <taxon>Heteroderinae</taxon>
        <taxon>Heterodera</taxon>
    </lineage>
</organism>
<evidence type="ECO:0000256" key="1">
    <source>
        <dbReference type="ARBA" id="ARBA00023002"/>
    </source>
</evidence>
<protein>
    <submittedName>
        <fullName evidence="2">Uncharacterized protein</fullName>
    </submittedName>
</protein>
<keyword evidence="3" id="KW-1185">Reference proteome</keyword>
<dbReference type="SUPFAM" id="SSF51905">
    <property type="entry name" value="FAD/NAD(P)-binding domain"/>
    <property type="match status" value="1"/>
</dbReference>
<dbReference type="PANTHER" id="PTHR43073">
    <property type="entry name" value="DIHYDROPYRIMIDINE DEHYDROGENASE [NADP(+)]"/>
    <property type="match status" value="1"/>
</dbReference>
<dbReference type="AlphaFoldDB" id="A0ABD2I9P4"/>
<sequence>MEAAREEKCEFMPFMAPRKINQKDGRIVSMEFVKMEQELNNKWVLDDGQLLTLRADWLISAFGSDLLDEKDK</sequence>
<dbReference type="PANTHER" id="PTHR43073:SF2">
    <property type="entry name" value="DIHYDROPYRIMIDINE DEHYDROGENASE [NADP(+)]"/>
    <property type="match status" value="1"/>
</dbReference>
<accession>A0ABD2I9P4</accession>
<proteinExistence type="predicted"/>
<keyword evidence="1" id="KW-0560">Oxidoreductase</keyword>
<dbReference type="Gene3D" id="3.50.50.60">
    <property type="entry name" value="FAD/NAD(P)-binding domain"/>
    <property type="match status" value="1"/>
</dbReference>
<dbReference type="GO" id="GO:0016627">
    <property type="term" value="F:oxidoreductase activity, acting on the CH-CH group of donors"/>
    <property type="evidence" value="ECO:0007669"/>
    <property type="project" value="UniProtKB-ARBA"/>
</dbReference>
<reference evidence="2 3" key="1">
    <citation type="submission" date="2024-10" db="EMBL/GenBank/DDBJ databases">
        <authorList>
            <person name="Kim D."/>
        </authorList>
    </citation>
    <scope>NUCLEOTIDE SEQUENCE [LARGE SCALE GENOMIC DNA]</scope>
    <source>
        <strain evidence="2">Taebaek</strain>
    </source>
</reference>
<dbReference type="InterPro" id="IPR036188">
    <property type="entry name" value="FAD/NAD-bd_sf"/>
</dbReference>
<name>A0ABD2I9P4_HETSC</name>
<dbReference type="Proteomes" id="UP001620645">
    <property type="component" value="Unassembled WGS sequence"/>
</dbReference>
<evidence type="ECO:0000313" key="3">
    <source>
        <dbReference type="Proteomes" id="UP001620645"/>
    </source>
</evidence>
<dbReference type="EMBL" id="JBICCN010000345">
    <property type="protein sequence ID" value="KAL3075996.1"/>
    <property type="molecule type" value="Genomic_DNA"/>
</dbReference>
<comment type="caution">
    <text evidence="2">The sequence shown here is derived from an EMBL/GenBank/DDBJ whole genome shotgun (WGS) entry which is preliminary data.</text>
</comment>
<gene>
    <name evidence="2" type="ORF">niasHS_011357</name>
</gene>